<organism evidence="1 2">
    <name type="scientific">Potamilus streckersoni</name>
    <dbReference type="NCBI Taxonomy" id="2493646"/>
    <lineage>
        <taxon>Eukaryota</taxon>
        <taxon>Metazoa</taxon>
        <taxon>Spiralia</taxon>
        <taxon>Lophotrochozoa</taxon>
        <taxon>Mollusca</taxon>
        <taxon>Bivalvia</taxon>
        <taxon>Autobranchia</taxon>
        <taxon>Heteroconchia</taxon>
        <taxon>Palaeoheterodonta</taxon>
        <taxon>Unionida</taxon>
        <taxon>Unionoidea</taxon>
        <taxon>Unionidae</taxon>
        <taxon>Ambleminae</taxon>
        <taxon>Lampsilini</taxon>
        <taxon>Potamilus</taxon>
    </lineage>
</organism>
<evidence type="ECO:0000313" key="1">
    <source>
        <dbReference type="EMBL" id="KAK3592693.1"/>
    </source>
</evidence>
<protein>
    <submittedName>
        <fullName evidence="1">Uncharacterized protein</fullName>
    </submittedName>
</protein>
<keyword evidence="2" id="KW-1185">Reference proteome</keyword>
<dbReference type="EMBL" id="JAEAOA010002212">
    <property type="protein sequence ID" value="KAK3592693.1"/>
    <property type="molecule type" value="Genomic_DNA"/>
</dbReference>
<reference evidence="1" key="2">
    <citation type="journal article" date="2021" name="Genome Biol. Evol.">
        <title>Developing a high-quality reference genome for a parasitic bivalve with doubly uniparental inheritance (Bivalvia: Unionida).</title>
        <authorList>
            <person name="Smith C.H."/>
        </authorList>
    </citation>
    <scope>NUCLEOTIDE SEQUENCE</scope>
    <source>
        <strain evidence="1">CHS0354</strain>
        <tissue evidence="1">Mantle</tissue>
    </source>
</reference>
<dbReference type="Gene3D" id="2.60.120.290">
    <property type="entry name" value="Spermadhesin, CUB domain"/>
    <property type="match status" value="1"/>
</dbReference>
<dbReference type="InterPro" id="IPR035914">
    <property type="entry name" value="Sperma_CUB_dom_sf"/>
</dbReference>
<sequence length="345" mass="39034">MICLRLPYTFNFRGNFTYTVGAGNGDQVILLAHDLYCNNLTSFTINNVEMCITGYQKFHQDSAIIIKIYWNQVYPIHFHITFYYFSTFSSGTLLFYSNGGNSGFVVSTESYVHVQLTTDDASDTLIDSVKIDTVNRFNGFIIRYLTVAGNNLSEPAFTLNSVPDDHTFITTDNNSAISALHPPFSSTYNTYKGQTMYWMIRAPCRSYKNYINVLFLDLDGGNDYLTIFNGNKETSPVLLSYNKARNSYGYLTFSCTSSGQYALVRLSIDSSNNDNHGWILTYTKVEFSTPSWYGITNITGFPPSTDADSVCNTTGRTLIGYCPWSYHRVTFPSIHNVYDQCLCCR</sequence>
<comment type="caution">
    <text evidence="1">The sequence shown here is derived from an EMBL/GenBank/DDBJ whole genome shotgun (WGS) entry which is preliminary data.</text>
</comment>
<reference evidence="1" key="3">
    <citation type="submission" date="2023-05" db="EMBL/GenBank/DDBJ databases">
        <authorList>
            <person name="Smith C.H."/>
        </authorList>
    </citation>
    <scope>NUCLEOTIDE SEQUENCE</scope>
    <source>
        <strain evidence="1">CHS0354</strain>
        <tissue evidence="1">Mantle</tissue>
    </source>
</reference>
<reference evidence="1" key="1">
    <citation type="journal article" date="2021" name="Genome Biol. Evol.">
        <title>A High-Quality Reference Genome for a Parasitic Bivalve with Doubly Uniparental Inheritance (Bivalvia: Unionida).</title>
        <authorList>
            <person name="Smith C.H."/>
        </authorList>
    </citation>
    <scope>NUCLEOTIDE SEQUENCE</scope>
    <source>
        <strain evidence="1">CHS0354</strain>
    </source>
</reference>
<accession>A0AAE0VVZ8</accession>
<dbReference type="Proteomes" id="UP001195483">
    <property type="component" value="Unassembled WGS sequence"/>
</dbReference>
<proteinExistence type="predicted"/>
<dbReference type="AlphaFoldDB" id="A0AAE0VVZ8"/>
<dbReference type="SUPFAM" id="SSF49854">
    <property type="entry name" value="Spermadhesin, CUB domain"/>
    <property type="match status" value="1"/>
</dbReference>
<name>A0AAE0VVZ8_9BIVA</name>
<evidence type="ECO:0000313" key="2">
    <source>
        <dbReference type="Proteomes" id="UP001195483"/>
    </source>
</evidence>
<gene>
    <name evidence="1" type="ORF">CHS0354_037829</name>
</gene>